<organism evidence="2">
    <name type="scientific">Oryza brachyantha</name>
    <name type="common">malo sina</name>
    <dbReference type="NCBI Taxonomy" id="4533"/>
    <lineage>
        <taxon>Eukaryota</taxon>
        <taxon>Viridiplantae</taxon>
        <taxon>Streptophyta</taxon>
        <taxon>Embryophyta</taxon>
        <taxon>Tracheophyta</taxon>
        <taxon>Spermatophyta</taxon>
        <taxon>Magnoliopsida</taxon>
        <taxon>Liliopsida</taxon>
        <taxon>Poales</taxon>
        <taxon>Poaceae</taxon>
        <taxon>BOP clade</taxon>
        <taxon>Oryzoideae</taxon>
        <taxon>Oryzeae</taxon>
        <taxon>Oryzinae</taxon>
        <taxon>Oryza</taxon>
    </lineage>
</organism>
<sequence length="96" mass="10511">MRTVAASRGRARGCRRRRARGGEPRAETRDGRAVEWARWRARREEFPAPQGRGELDWKGWCLGGGGAVDGPAAAKEEEASCVVFTGYTSTIFTGRG</sequence>
<dbReference type="AlphaFoldDB" id="J3LI35"/>
<dbReference type="EnsemblPlants" id="OB02G43020.1">
    <property type="protein sequence ID" value="OB02G43020.1"/>
    <property type="gene ID" value="OB02G43020"/>
</dbReference>
<feature type="compositionally biased region" description="Basic residues" evidence="1">
    <location>
        <begin position="9"/>
        <end position="19"/>
    </location>
</feature>
<evidence type="ECO:0000313" key="3">
    <source>
        <dbReference type="Proteomes" id="UP000006038"/>
    </source>
</evidence>
<proteinExistence type="predicted"/>
<dbReference type="Proteomes" id="UP000006038">
    <property type="component" value="Unassembled WGS sequence"/>
</dbReference>
<dbReference type="HOGENOM" id="CLU_2363077_0_0_1"/>
<keyword evidence="3" id="KW-1185">Reference proteome</keyword>
<evidence type="ECO:0000256" key="1">
    <source>
        <dbReference type="SAM" id="MobiDB-lite"/>
    </source>
</evidence>
<feature type="compositionally biased region" description="Basic and acidic residues" evidence="1">
    <location>
        <begin position="20"/>
        <end position="30"/>
    </location>
</feature>
<protein>
    <submittedName>
        <fullName evidence="2">Uncharacterized protein</fullName>
    </submittedName>
</protein>
<name>J3LI35_ORYBR</name>
<feature type="region of interest" description="Disordered" evidence="1">
    <location>
        <begin position="1"/>
        <end position="30"/>
    </location>
</feature>
<dbReference type="Gramene" id="OB02G43020.1">
    <property type="protein sequence ID" value="OB02G43020.1"/>
    <property type="gene ID" value="OB02G43020"/>
</dbReference>
<reference evidence="2" key="1">
    <citation type="submission" date="2013-04" db="UniProtKB">
        <authorList>
            <consortium name="EnsemblPlants"/>
        </authorList>
    </citation>
    <scope>IDENTIFICATION</scope>
</reference>
<evidence type="ECO:0000313" key="2">
    <source>
        <dbReference type="EnsemblPlants" id="OB02G43020.1"/>
    </source>
</evidence>
<accession>J3LI35</accession>